<feature type="domain" description="Metallo-beta-lactamase" evidence="1">
    <location>
        <begin position="117"/>
        <end position="310"/>
    </location>
</feature>
<proteinExistence type="predicted"/>
<dbReference type="KEGG" id="ccoc:CCON33237_1595"/>
<dbReference type="GO" id="GO:0005737">
    <property type="term" value="C:cytoplasm"/>
    <property type="evidence" value="ECO:0007669"/>
    <property type="project" value="TreeGrafter"/>
</dbReference>
<name>A0A0M4TN90_9BACT</name>
<accession>A0A0M4TN90</accession>
<dbReference type="InterPro" id="IPR036866">
    <property type="entry name" value="RibonucZ/Hydroxyglut_hydro"/>
</dbReference>
<evidence type="ECO:0000313" key="2">
    <source>
        <dbReference type="EMBL" id="ALF48244.1"/>
    </source>
</evidence>
<dbReference type="InterPro" id="IPR024884">
    <property type="entry name" value="NAPE-PLD"/>
</dbReference>
<dbReference type="PIRSF" id="PIRSF038896">
    <property type="entry name" value="NAPE-PLD"/>
    <property type="match status" value="1"/>
</dbReference>
<organism evidence="2 3">
    <name type="scientific">Campylobacter concisus</name>
    <dbReference type="NCBI Taxonomy" id="199"/>
    <lineage>
        <taxon>Bacteria</taxon>
        <taxon>Pseudomonadati</taxon>
        <taxon>Campylobacterota</taxon>
        <taxon>Epsilonproteobacteria</taxon>
        <taxon>Campylobacterales</taxon>
        <taxon>Campylobacteraceae</taxon>
        <taxon>Campylobacter</taxon>
    </lineage>
</organism>
<gene>
    <name evidence="2" type="ORF">CCON33237_1595</name>
</gene>
<dbReference type="AlphaFoldDB" id="A0A0M4TN90"/>
<dbReference type="GeneID" id="28663273"/>
<dbReference type="GO" id="GO:0008270">
    <property type="term" value="F:zinc ion binding"/>
    <property type="evidence" value="ECO:0007669"/>
    <property type="project" value="InterPro"/>
</dbReference>
<dbReference type="PATRIC" id="fig|199.248.peg.1644"/>
<dbReference type="Proteomes" id="UP000066049">
    <property type="component" value="Chromosome"/>
</dbReference>
<dbReference type="PANTHER" id="PTHR15032">
    <property type="entry name" value="N-ACYL-PHOSPHATIDYLETHANOLAMINE-HYDROLYZING PHOSPHOLIPASE D"/>
    <property type="match status" value="1"/>
</dbReference>
<dbReference type="PANTHER" id="PTHR15032:SF4">
    <property type="entry name" value="N-ACYL-PHOSPHATIDYLETHANOLAMINE-HYDROLYZING PHOSPHOLIPASE D"/>
    <property type="match status" value="1"/>
</dbReference>
<dbReference type="Gene3D" id="3.60.15.10">
    <property type="entry name" value="Ribonuclease Z/Hydroxyacylglutathione hydrolase-like"/>
    <property type="match status" value="1"/>
</dbReference>
<dbReference type="RefSeq" id="WP_054197162.1">
    <property type="nucleotide sequence ID" value="NZ_CABMKQ010000040.1"/>
</dbReference>
<dbReference type="EMBL" id="CP012541">
    <property type="protein sequence ID" value="ALF48244.1"/>
    <property type="molecule type" value="Genomic_DNA"/>
</dbReference>
<dbReference type="Pfam" id="PF12706">
    <property type="entry name" value="Lactamase_B_2"/>
    <property type="match status" value="1"/>
</dbReference>
<protein>
    <submittedName>
        <fullName evidence="2">Beta-lactamase family protein</fullName>
    </submittedName>
</protein>
<dbReference type="SUPFAM" id="SSF56281">
    <property type="entry name" value="Metallo-hydrolase/oxidoreductase"/>
    <property type="match status" value="1"/>
</dbReference>
<evidence type="ECO:0000313" key="3">
    <source>
        <dbReference type="Proteomes" id="UP000066049"/>
    </source>
</evidence>
<dbReference type="GO" id="GO:0070290">
    <property type="term" value="F:N-acylphosphatidylethanolamine-specific phospholipase D activity"/>
    <property type="evidence" value="ECO:0007669"/>
    <property type="project" value="InterPro"/>
</dbReference>
<dbReference type="InterPro" id="IPR001279">
    <property type="entry name" value="Metallo-B-lactamas"/>
</dbReference>
<evidence type="ECO:0000259" key="1">
    <source>
        <dbReference type="Pfam" id="PF12706"/>
    </source>
</evidence>
<sequence length="361" mass="41049">MGIFIVILLLIVAVFVFMRFAPVFGGVPDIKSQKLIESSPNFNGKVFINLEPTIDMVKNNPQASMLNFVRQALFPPKGKLPTKPLPNLKFDANALKNGEFIWLGHVSLICKLDDKTIITDPVLHRAFPLPIGGKPFAYEHAITASDYPDVIDVALISHDHYDHLDHKTILELKDRICKFLVPLGVKAHLVRWGVDEDKIYEFEWFGEQKIGNLNFTFCPSRHFSGRTFKRNTTLWGGWAVEEAGFSFYFSGDGGYGKHFKMINEKFGAFDLVFIENGAYGDGWPYVHMKPEESAQALKDLGARLGVPVHWGKFDLSYHAWGEPIKRFEKAATNLELNYATPMIGEVFTTQNPPRKKWWEKI</sequence>
<reference evidence="3" key="1">
    <citation type="submission" date="2015-08" db="EMBL/GenBank/DDBJ databases">
        <title>Comparative genomics of the Campylobacter concisus group.</title>
        <authorList>
            <person name="Miller W.G."/>
            <person name="Yee E."/>
            <person name="Chapman M.H."/>
            <person name="Huynh S."/>
            <person name="Bono J.L."/>
            <person name="On S.L.W."/>
            <person name="St Leger J."/>
            <person name="Foster G."/>
            <person name="Parker C.T."/>
        </authorList>
    </citation>
    <scope>NUCLEOTIDE SEQUENCE [LARGE SCALE GENOMIC DNA]</scope>
    <source>
        <strain evidence="3">ATCC 33237</strain>
    </source>
</reference>